<dbReference type="OrthoDB" id="9804186at2"/>
<evidence type="ECO:0000313" key="2">
    <source>
        <dbReference type="EMBL" id="PPK43685.1"/>
    </source>
</evidence>
<dbReference type="PANTHER" id="PTHR37301">
    <property type="entry name" value="DNA-BINDING PROTEIN-RELATED"/>
    <property type="match status" value="1"/>
</dbReference>
<protein>
    <submittedName>
        <fullName evidence="2">DNA-binding Xre family transcriptional regulator</fullName>
    </submittedName>
</protein>
<gene>
    <name evidence="2" type="ORF">BD821_12716</name>
</gene>
<feature type="domain" description="HTH cro/C1-type" evidence="1">
    <location>
        <begin position="37"/>
        <end position="61"/>
    </location>
</feature>
<keyword evidence="2" id="KW-0238">DNA-binding</keyword>
<sequence length="68" mass="7610">MAVNYNRLWKILIDKNMNKTQLKEAAKISSNAIAKMGKNKPVSIDTIVKVCKVLQCDIGDVMEINTSE</sequence>
<evidence type="ECO:0000313" key="3">
    <source>
        <dbReference type="Proteomes" id="UP000239863"/>
    </source>
</evidence>
<dbReference type="Proteomes" id="UP000239863">
    <property type="component" value="Unassembled WGS sequence"/>
</dbReference>
<dbReference type="InterPro" id="IPR010982">
    <property type="entry name" value="Lambda_DNA-bd_dom_sf"/>
</dbReference>
<dbReference type="Pfam" id="PF13443">
    <property type="entry name" value="HTH_26"/>
    <property type="match status" value="1"/>
</dbReference>
<dbReference type="InterPro" id="IPR001387">
    <property type="entry name" value="Cro/C1-type_HTH"/>
</dbReference>
<dbReference type="RefSeq" id="WP_104410818.1">
    <property type="nucleotide sequence ID" value="NZ_PTIS01000027.1"/>
</dbReference>
<comment type="caution">
    <text evidence="2">The sequence shown here is derived from an EMBL/GenBank/DDBJ whole genome shotgun (WGS) entry which is preliminary data.</text>
</comment>
<proteinExistence type="predicted"/>
<dbReference type="PROSITE" id="PS50943">
    <property type="entry name" value="HTH_CROC1"/>
    <property type="match status" value="1"/>
</dbReference>
<dbReference type="AlphaFoldDB" id="A0A2S6FUG0"/>
<reference evidence="2 3" key="1">
    <citation type="submission" date="2018-02" db="EMBL/GenBank/DDBJ databases">
        <title>Genomic Encyclopedia of Archaeal and Bacterial Type Strains, Phase II (KMG-II): from individual species to whole genera.</title>
        <authorList>
            <person name="Goeker M."/>
        </authorList>
    </citation>
    <scope>NUCLEOTIDE SEQUENCE [LARGE SCALE GENOMIC DNA]</scope>
    <source>
        <strain evidence="2 3">DSM 15099</strain>
    </source>
</reference>
<accession>A0A2S6FUG0</accession>
<dbReference type="Gene3D" id="1.10.260.40">
    <property type="entry name" value="lambda repressor-like DNA-binding domains"/>
    <property type="match status" value="1"/>
</dbReference>
<name>A0A2S6FUG0_9CLOT</name>
<dbReference type="GO" id="GO:0003677">
    <property type="term" value="F:DNA binding"/>
    <property type="evidence" value="ECO:0007669"/>
    <property type="project" value="UniProtKB-KW"/>
</dbReference>
<dbReference type="EMBL" id="PTIS01000027">
    <property type="protein sequence ID" value="PPK43685.1"/>
    <property type="molecule type" value="Genomic_DNA"/>
</dbReference>
<evidence type="ECO:0000259" key="1">
    <source>
        <dbReference type="PROSITE" id="PS50943"/>
    </source>
</evidence>
<organism evidence="2 3">
    <name type="scientific">Clostridium algidicarnis DSM 15099</name>
    <dbReference type="NCBI Taxonomy" id="1121295"/>
    <lineage>
        <taxon>Bacteria</taxon>
        <taxon>Bacillati</taxon>
        <taxon>Bacillota</taxon>
        <taxon>Clostridia</taxon>
        <taxon>Eubacteriales</taxon>
        <taxon>Clostridiaceae</taxon>
        <taxon>Clostridium</taxon>
    </lineage>
</organism>
<dbReference type="SUPFAM" id="SSF47413">
    <property type="entry name" value="lambda repressor-like DNA-binding domains"/>
    <property type="match status" value="1"/>
</dbReference>
<dbReference type="PANTHER" id="PTHR37301:SF1">
    <property type="entry name" value="DNA-BINDING PROTEIN"/>
    <property type="match status" value="1"/>
</dbReference>